<evidence type="ECO:0000256" key="2">
    <source>
        <dbReference type="SAM" id="Phobius"/>
    </source>
</evidence>
<gene>
    <name evidence="3" type="ORF">D7004_08775</name>
</gene>
<accession>A0A3N0BWV8</accession>
<reference evidence="3 4" key="1">
    <citation type="submission" date="2018-10" db="EMBL/GenBank/DDBJ databases">
        <title>Genome sequencing of Pedobacter jejuensis TNB23.</title>
        <authorList>
            <person name="Cho Y.-J."/>
            <person name="Cho A."/>
            <person name="Kim O.-S."/>
        </authorList>
    </citation>
    <scope>NUCLEOTIDE SEQUENCE [LARGE SCALE GENOMIC DNA]</scope>
    <source>
        <strain evidence="3 4">TNB23</strain>
    </source>
</reference>
<comment type="caution">
    <text evidence="3">The sequence shown here is derived from an EMBL/GenBank/DDBJ whole genome shotgun (WGS) entry which is preliminary data.</text>
</comment>
<keyword evidence="2" id="KW-0472">Membrane</keyword>
<feature type="transmembrane region" description="Helical" evidence="2">
    <location>
        <begin position="12"/>
        <end position="30"/>
    </location>
</feature>
<evidence type="ECO:0000256" key="1">
    <source>
        <dbReference type="SAM" id="MobiDB-lite"/>
    </source>
</evidence>
<dbReference type="EMBL" id="RBEE01000012">
    <property type="protein sequence ID" value="RNL54176.1"/>
    <property type="molecule type" value="Genomic_DNA"/>
</dbReference>
<feature type="region of interest" description="Disordered" evidence="1">
    <location>
        <begin position="65"/>
        <end position="88"/>
    </location>
</feature>
<evidence type="ECO:0000313" key="3">
    <source>
        <dbReference type="EMBL" id="RNL54176.1"/>
    </source>
</evidence>
<dbReference type="AlphaFoldDB" id="A0A3N0BWV8"/>
<sequence>MNLVVATKIFLYYRVYFTSVTATIYVANCLKQRFKYLIFVLEMNGDCFVPRNDDEGETLYLKPSTFHLQPRKPSAKHPTNQTPNHPNN</sequence>
<evidence type="ECO:0000313" key="4">
    <source>
        <dbReference type="Proteomes" id="UP000274046"/>
    </source>
</evidence>
<dbReference type="Proteomes" id="UP000274046">
    <property type="component" value="Unassembled WGS sequence"/>
</dbReference>
<organism evidence="3 4">
    <name type="scientific">Pedobacter jejuensis</name>
    <dbReference type="NCBI Taxonomy" id="1268550"/>
    <lineage>
        <taxon>Bacteria</taxon>
        <taxon>Pseudomonadati</taxon>
        <taxon>Bacteroidota</taxon>
        <taxon>Sphingobacteriia</taxon>
        <taxon>Sphingobacteriales</taxon>
        <taxon>Sphingobacteriaceae</taxon>
        <taxon>Pedobacter</taxon>
    </lineage>
</organism>
<keyword evidence="4" id="KW-1185">Reference proteome</keyword>
<keyword evidence="2" id="KW-0812">Transmembrane</keyword>
<name>A0A3N0BWV8_9SPHI</name>
<keyword evidence="2" id="KW-1133">Transmembrane helix</keyword>
<protein>
    <submittedName>
        <fullName evidence="3">Uncharacterized protein</fullName>
    </submittedName>
</protein>
<feature type="compositionally biased region" description="Low complexity" evidence="1">
    <location>
        <begin position="77"/>
        <end position="88"/>
    </location>
</feature>
<proteinExistence type="predicted"/>